<protein>
    <submittedName>
        <fullName evidence="1">WSSV561</fullName>
    </submittedName>
</protein>
<sequence length="57" mass="6054">MGNSLPVTIEFLVGCIRTSQVGPRIKETTGRKLFSSLELAAIFDSNSATLPIAMLAS</sequence>
<dbReference type="EMBL" id="MG702567">
    <property type="protein sequence ID" value="AUO15288.1"/>
    <property type="molecule type" value="Genomic_DNA"/>
</dbReference>
<reference evidence="1" key="1">
    <citation type="submission" date="2017-12" db="EMBL/GenBank/DDBJ databases">
        <authorList>
            <person name="Katneni V.K."/>
            <person name="Shekhar M.S."/>
            <person name="Otta S.K."/>
            <person name="Karthic K."/>
            <person name="Jangam A.K."/>
            <person name="Gopikrishna G."/>
            <person name="Vijayan K.K."/>
        </authorList>
    </citation>
    <scope>NUCLEOTIDE SEQUENCE [LARGE SCALE GENOMIC DNA]</scope>
    <source>
        <strain evidence="1">IN_AP4RU</strain>
    </source>
</reference>
<name>A0A2I6SCL3_9VIRU</name>
<evidence type="ECO:0000313" key="1">
    <source>
        <dbReference type="EMBL" id="AUO15288.1"/>
    </source>
</evidence>
<proteinExistence type="predicted"/>
<dbReference type="Proteomes" id="UP000267352">
    <property type="component" value="Segment"/>
</dbReference>
<reference evidence="1" key="2">
    <citation type="journal article" date="2018" name="Genome Announc.">
        <title>First Report of a Complete Genome Sequence of White spot syndrome virus from India.</title>
        <authorList>
            <person name="Vinaya Kumar K."/>
            <person name="Shekhar M.S."/>
            <person name="Otta S.K."/>
            <person name="Karthic K."/>
            <person name="Ashok Kumar J."/>
            <person name="Gopikrishna G."/>
            <person name="Vijayan K.K."/>
        </authorList>
    </citation>
    <scope>NUCLEOTIDE SEQUENCE</scope>
    <source>
        <strain evidence="1">IN_AP4RU</strain>
    </source>
</reference>
<organism evidence="1">
    <name type="scientific">White spot syndrome virus</name>
    <dbReference type="NCBI Taxonomy" id="342409"/>
    <lineage>
        <taxon>Viruses</taxon>
        <taxon>Viruses incertae sedis</taxon>
        <taxon>Naldaviricetes</taxon>
        <taxon>Nimaviridae</taxon>
        <taxon>Whispovirus</taxon>
    </lineage>
</organism>
<accession>A0A2I6SCL3</accession>